<dbReference type="EMBL" id="JAVRJZ010000110">
    <property type="protein sequence ID" value="KAK2703223.1"/>
    <property type="molecule type" value="Genomic_DNA"/>
</dbReference>
<feature type="signal peptide" evidence="20">
    <location>
        <begin position="1"/>
        <end position="26"/>
    </location>
</feature>
<dbReference type="PANTHER" id="PTHR46025">
    <property type="entry name" value="XYLOSYLTRANSFERASE OXT"/>
    <property type="match status" value="1"/>
</dbReference>
<dbReference type="Pfam" id="PF01822">
    <property type="entry name" value="WSC"/>
    <property type="match status" value="1"/>
</dbReference>
<dbReference type="InterPro" id="IPR002889">
    <property type="entry name" value="WSC_carb-bd"/>
</dbReference>
<comment type="caution">
    <text evidence="22">The sequence shown here is derived from an EMBL/GenBank/DDBJ whole genome shotgun (WGS) entry which is preliminary data.</text>
</comment>
<keyword evidence="8" id="KW-0808">Transferase</keyword>
<evidence type="ECO:0000313" key="22">
    <source>
        <dbReference type="EMBL" id="KAK2703223.1"/>
    </source>
</evidence>
<keyword evidence="7" id="KW-0328">Glycosyltransferase</keyword>
<dbReference type="EMBL" id="JAVRJZ010000110">
    <property type="protein sequence ID" value="KAK2703222.1"/>
    <property type="molecule type" value="Genomic_DNA"/>
</dbReference>
<protein>
    <recommendedName>
        <fullName evidence="6">protein xylosyltransferase</fullName>
        <ecNumber evidence="6">2.4.2.26</ecNumber>
    </recommendedName>
    <alternativeName>
        <fullName evidence="18">Peptide O-xylosyltransferase</fullName>
    </alternativeName>
</protein>
<keyword evidence="20" id="KW-0732">Signal</keyword>
<comment type="similarity">
    <text evidence="5">Belongs to the glycosyltransferase 14 family. XylT subfamily.</text>
</comment>
<keyword evidence="14" id="KW-0333">Golgi apparatus</keyword>
<evidence type="ECO:0000256" key="1">
    <source>
        <dbReference type="ARBA" id="ARBA00004323"/>
    </source>
</evidence>
<dbReference type="InterPro" id="IPR003406">
    <property type="entry name" value="Glyco_trans_14"/>
</dbReference>
<dbReference type="PANTHER" id="PTHR46025:SF3">
    <property type="entry name" value="XYLOSYLTRANSFERASE OXT"/>
    <property type="match status" value="1"/>
</dbReference>
<evidence type="ECO:0000256" key="3">
    <source>
        <dbReference type="ARBA" id="ARBA00004840"/>
    </source>
</evidence>
<keyword evidence="15" id="KW-0472">Membrane</keyword>
<dbReference type="GO" id="GO:0030158">
    <property type="term" value="F:protein xylosyltransferase activity"/>
    <property type="evidence" value="ECO:0007669"/>
    <property type="project" value="UniProtKB-EC"/>
</dbReference>
<feature type="domain" description="WSC" evidence="21">
    <location>
        <begin position="105"/>
        <end position="195"/>
    </location>
</feature>
<evidence type="ECO:0000256" key="4">
    <source>
        <dbReference type="ARBA" id="ARBA00005093"/>
    </source>
</evidence>
<evidence type="ECO:0000256" key="17">
    <source>
        <dbReference type="ARBA" id="ARBA00023180"/>
    </source>
</evidence>
<dbReference type="InterPro" id="IPR024448">
    <property type="entry name" value="XylT_C"/>
</dbReference>
<sequence length="803" mass="91706">MGRTPIIHELAVVFICLLLRKWTVDIKPISDLPTKHFKAKPDHVFEEFPVEFKCNITSDVAKSALERARTSACKQKIVDFACSLESGEFIPTILPNTCPGDQQKPFIYIGCFMHNKTENILPYNSSFEDNSVTSCVNNCTLAGRTYAGVQNQECYCGDDALLLTNRSETSCNVLCPGNNSQTCGGNEAIGIYTTGFTARKEMYWISPAEGEDFGKTRIAFFLALNGRQIRQVKQLLRNIYSPDHIYLIHVDEKAHVLYSELLYLEEKYDNIFLERKRVRGTWGSPSLLHGILNGIKTLLELGEWDYWINLSESCFPLEYIGDLEDFLAANRGLSFLSSCQEDPFKSIKSQGFSQSFVECDDYLFRVGNKTLPKGIRMDFGSDWFVFHRLFAEFAVNDSDPLIHGLQTIANFSYLAPESYFHFATQNSHFCTRVANANMRIFNWKGKKIDGQCHCNKIVDACGCSPLAYRLEDDVNNTRERRADTHFARKFDARISQSVLTILEEDILDPYPPGTPGIYSYWEPIYLSKYNDETLFMQHAKDVSAILLQVHKIRLSHIEEIHSLYDKDAYQGFLVKGISNRDECLFEVFVKPVKSFRKFFDASPRGERLHSLKVGDKYIKKEMVFENRALYIHPKSSIVLEHRWIPGKTNISAAFYFFNPDGRLVNISQVIVNNNTLVHSFDVKISDNMKAGEWSVLVTENNIIAGQLDFPVFPVEEESNSFDKGAPESSTFDDLPKTILTFLAKNKKLKFSSIGEMKNYLINRYYILEGVCSSEIESSCYFENLQICEKTSWSSLSPDPKSHF</sequence>
<evidence type="ECO:0000256" key="9">
    <source>
        <dbReference type="ARBA" id="ARBA00022692"/>
    </source>
</evidence>
<evidence type="ECO:0000256" key="19">
    <source>
        <dbReference type="ARBA" id="ARBA00047847"/>
    </source>
</evidence>
<evidence type="ECO:0000256" key="20">
    <source>
        <dbReference type="SAM" id="SignalP"/>
    </source>
</evidence>
<evidence type="ECO:0000256" key="11">
    <source>
        <dbReference type="ARBA" id="ARBA00022824"/>
    </source>
</evidence>
<dbReference type="GO" id="GO:0050650">
    <property type="term" value="P:chondroitin sulfate proteoglycan biosynthetic process"/>
    <property type="evidence" value="ECO:0007669"/>
    <property type="project" value="TreeGrafter"/>
</dbReference>
<evidence type="ECO:0000256" key="12">
    <source>
        <dbReference type="ARBA" id="ARBA00022968"/>
    </source>
</evidence>
<dbReference type="GO" id="GO:0005789">
    <property type="term" value="C:endoplasmic reticulum membrane"/>
    <property type="evidence" value="ECO:0007669"/>
    <property type="project" value="UniProtKB-SubCell"/>
</dbReference>
<comment type="subcellular location">
    <subcellularLocation>
        <location evidence="2">Endoplasmic reticulum membrane</location>
        <topology evidence="2">Single-pass type II membrane protein</topology>
    </subcellularLocation>
    <subcellularLocation>
        <location evidence="1">Golgi apparatus membrane</location>
        <topology evidence="1">Single-pass type II membrane protein</topology>
    </subcellularLocation>
</comment>
<dbReference type="EMBL" id="JAVRJZ010000110">
    <property type="protein sequence ID" value="KAK2703221.1"/>
    <property type="molecule type" value="Genomic_DNA"/>
</dbReference>
<keyword evidence="23" id="KW-1185">Reference proteome</keyword>
<dbReference type="PROSITE" id="PS51212">
    <property type="entry name" value="WSC"/>
    <property type="match status" value="1"/>
</dbReference>
<name>A0AA88H2T1_ARTSF</name>
<evidence type="ECO:0000256" key="14">
    <source>
        <dbReference type="ARBA" id="ARBA00023034"/>
    </source>
</evidence>
<comment type="pathway">
    <text evidence="3">Glycan metabolism; chondroitin sulfate biosynthesis.</text>
</comment>
<evidence type="ECO:0000256" key="10">
    <source>
        <dbReference type="ARBA" id="ARBA00022723"/>
    </source>
</evidence>
<evidence type="ECO:0000259" key="21">
    <source>
        <dbReference type="PROSITE" id="PS51212"/>
    </source>
</evidence>
<keyword evidence="10" id="KW-0479">Metal-binding</keyword>
<dbReference type="Pfam" id="PF12529">
    <property type="entry name" value="Xylo_C"/>
    <property type="match status" value="1"/>
</dbReference>
<comment type="catalytic activity">
    <reaction evidence="19">
        <text>UDP-alpha-D-xylose + L-seryl-[protein] = 3-O-(beta-D-xylosyl)-L-seryl-[protein] + UDP + H(+)</text>
        <dbReference type="Rhea" id="RHEA:50192"/>
        <dbReference type="Rhea" id="RHEA-COMP:9863"/>
        <dbReference type="Rhea" id="RHEA-COMP:12567"/>
        <dbReference type="ChEBI" id="CHEBI:15378"/>
        <dbReference type="ChEBI" id="CHEBI:29999"/>
        <dbReference type="ChEBI" id="CHEBI:57632"/>
        <dbReference type="ChEBI" id="CHEBI:58223"/>
        <dbReference type="ChEBI" id="CHEBI:132085"/>
        <dbReference type="EC" id="2.4.2.26"/>
    </reaction>
</comment>
<evidence type="ECO:0000256" key="2">
    <source>
        <dbReference type="ARBA" id="ARBA00004648"/>
    </source>
</evidence>
<evidence type="ECO:0000313" key="23">
    <source>
        <dbReference type="Proteomes" id="UP001187531"/>
    </source>
</evidence>
<proteinExistence type="inferred from homology"/>
<feature type="chain" id="PRO_5041891700" description="protein xylosyltransferase" evidence="20">
    <location>
        <begin position="27"/>
        <end position="803"/>
    </location>
</feature>
<organism evidence="22 23">
    <name type="scientific">Artemia franciscana</name>
    <name type="common">Brine shrimp</name>
    <name type="synonym">Artemia sanfranciscana</name>
    <dbReference type="NCBI Taxonomy" id="6661"/>
    <lineage>
        <taxon>Eukaryota</taxon>
        <taxon>Metazoa</taxon>
        <taxon>Ecdysozoa</taxon>
        <taxon>Arthropoda</taxon>
        <taxon>Crustacea</taxon>
        <taxon>Branchiopoda</taxon>
        <taxon>Anostraca</taxon>
        <taxon>Artemiidae</taxon>
        <taxon>Artemia</taxon>
    </lineage>
</organism>
<dbReference type="Proteomes" id="UP001187531">
    <property type="component" value="Unassembled WGS sequence"/>
</dbReference>
<accession>A0AA88H2T1</accession>
<evidence type="ECO:0000256" key="6">
    <source>
        <dbReference type="ARBA" id="ARBA00011972"/>
    </source>
</evidence>
<dbReference type="GO" id="GO:0046872">
    <property type="term" value="F:metal ion binding"/>
    <property type="evidence" value="ECO:0007669"/>
    <property type="project" value="UniProtKB-KW"/>
</dbReference>
<dbReference type="SMART" id="SM00321">
    <property type="entry name" value="WSC"/>
    <property type="match status" value="1"/>
</dbReference>
<dbReference type="GO" id="GO:0000139">
    <property type="term" value="C:Golgi membrane"/>
    <property type="evidence" value="ECO:0007669"/>
    <property type="project" value="UniProtKB-SubCell"/>
</dbReference>
<keyword evidence="13" id="KW-1133">Transmembrane helix</keyword>
<dbReference type="AlphaFoldDB" id="A0AA88H2T1"/>
<keyword evidence="11" id="KW-0256">Endoplasmic reticulum</keyword>
<evidence type="ECO:0000256" key="5">
    <source>
        <dbReference type="ARBA" id="ARBA00010195"/>
    </source>
</evidence>
<keyword evidence="17" id="KW-0325">Glycoprotein</keyword>
<evidence type="ECO:0000256" key="16">
    <source>
        <dbReference type="ARBA" id="ARBA00023157"/>
    </source>
</evidence>
<reference evidence="22" key="1">
    <citation type="submission" date="2023-07" db="EMBL/GenBank/DDBJ databases">
        <title>Chromosome-level genome assembly of Artemia franciscana.</title>
        <authorList>
            <person name="Jo E."/>
        </authorList>
    </citation>
    <scope>NUCLEOTIDE SEQUENCE</scope>
    <source>
        <tissue evidence="22">Whole body</tissue>
    </source>
</reference>
<keyword evidence="16" id="KW-1015">Disulfide bond</keyword>
<evidence type="ECO:0000256" key="7">
    <source>
        <dbReference type="ARBA" id="ARBA00022676"/>
    </source>
</evidence>
<evidence type="ECO:0000256" key="15">
    <source>
        <dbReference type="ARBA" id="ARBA00023136"/>
    </source>
</evidence>
<gene>
    <name evidence="22" type="ORF">QYM36_018252</name>
</gene>
<evidence type="ECO:0000256" key="18">
    <source>
        <dbReference type="ARBA" id="ARBA00042865"/>
    </source>
</evidence>
<dbReference type="InterPro" id="IPR043538">
    <property type="entry name" value="XYLT"/>
</dbReference>
<keyword evidence="9" id="KW-0812">Transmembrane</keyword>
<dbReference type="Pfam" id="PF02485">
    <property type="entry name" value="Branch"/>
    <property type="match status" value="1"/>
</dbReference>
<dbReference type="EC" id="2.4.2.26" evidence="6"/>
<evidence type="ECO:0000256" key="8">
    <source>
        <dbReference type="ARBA" id="ARBA00022679"/>
    </source>
</evidence>
<evidence type="ECO:0000256" key="13">
    <source>
        <dbReference type="ARBA" id="ARBA00022989"/>
    </source>
</evidence>
<comment type="pathway">
    <text evidence="4">Glycan metabolism; heparan sulfate biosynthesis.</text>
</comment>
<keyword evidence="12" id="KW-0735">Signal-anchor</keyword>
<dbReference type="GO" id="GO:0015012">
    <property type="term" value="P:heparan sulfate proteoglycan biosynthetic process"/>
    <property type="evidence" value="ECO:0007669"/>
    <property type="project" value="TreeGrafter"/>
</dbReference>